<evidence type="ECO:0000313" key="3">
    <source>
        <dbReference type="Proteomes" id="UP000037020"/>
    </source>
</evidence>
<dbReference type="Proteomes" id="UP000037020">
    <property type="component" value="Unassembled WGS sequence"/>
</dbReference>
<dbReference type="InterPro" id="IPR036182">
    <property type="entry name" value="PCuAC_sf"/>
</dbReference>
<dbReference type="Gene3D" id="2.60.40.1890">
    <property type="entry name" value="PCu(A)C copper chaperone"/>
    <property type="match status" value="1"/>
</dbReference>
<keyword evidence="3" id="KW-1185">Reference proteome</keyword>
<dbReference type="SUPFAM" id="SSF110087">
    <property type="entry name" value="DR1885-like metal-binding protein"/>
    <property type="match status" value="1"/>
</dbReference>
<reference evidence="2 3" key="1">
    <citation type="submission" date="2015-07" db="EMBL/GenBank/DDBJ databases">
        <authorList>
            <person name="Ju K.-S."/>
            <person name="Doroghazi J.R."/>
            <person name="Metcalf W.W."/>
        </authorList>
    </citation>
    <scope>NUCLEOTIDE SEQUENCE [LARGE SCALE GENOMIC DNA]</scope>
    <source>
        <strain evidence="2 3">NRRL B-3589</strain>
    </source>
</reference>
<feature type="chain" id="PRO_5045679007" evidence="1">
    <location>
        <begin position="25"/>
        <end position="160"/>
    </location>
</feature>
<keyword evidence="1" id="KW-0732">Signal</keyword>
<accession>A0ABR5J9L0</accession>
<dbReference type="EMBL" id="LGUT01000931">
    <property type="protein sequence ID" value="KOG90013.1"/>
    <property type="molecule type" value="Genomic_DNA"/>
</dbReference>
<proteinExistence type="predicted"/>
<dbReference type="InterPro" id="IPR007410">
    <property type="entry name" value="LpqE-like"/>
</dbReference>
<organism evidence="2 3">
    <name type="scientific">Streptomyces varsoviensis</name>
    <dbReference type="NCBI Taxonomy" id="67373"/>
    <lineage>
        <taxon>Bacteria</taxon>
        <taxon>Bacillati</taxon>
        <taxon>Actinomycetota</taxon>
        <taxon>Actinomycetes</taxon>
        <taxon>Kitasatosporales</taxon>
        <taxon>Streptomycetaceae</taxon>
        <taxon>Streptomyces</taxon>
    </lineage>
</organism>
<dbReference type="PANTHER" id="PTHR36302">
    <property type="entry name" value="BLR7088 PROTEIN"/>
    <property type="match status" value="1"/>
</dbReference>
<comment type="caution">
    <text evidence="2">The sequence shown here is derived from an EMBL/GenBank/DDBJ whole genome shotgun (WGS) entry which is preliminary data.</text>
</comment>
<protein>
    <submittedName>
        <fullName evidence="2">Lipoprotein</fullName>
    </submittedName>
</protein>
<name>A0ABR5J9L0_9ACTN</name>
<feature type="signal peptide" evidence="1">
    <location>
        <begin position="1"/>
        <end position="24"/>
    </location>
</feature>
<dbReference type="Pfam" id="PF04314">
    <property type="entry name" value="PCuAC"/>
    <property type="match status" value="1"/>
</dbReference>
<evidence type="ECO:0000313" key="2">
    <source>
        <dbReference type="EMBL" id="KOG90013.1"/>
    </source>
</evidence>
<dbReference type="InterPro" id="IPR058248">
    <property type="entry name" value="Lxx211020-like"/>
</dbReference>
<dbReference type="RefSeq" id="WP_030882434.1">
    <property type="nucleotide sequence ID" value="NZ_JBIRHZ010000003.1"/>
</dbReference>
<sequence>MRKAAVATAAGLPLVVAASLIAIAGCDSGSGQADSKPDRAELSVNGSYLPKPAMADMAAAYFTVKNDGGKADRLTSVSSPLSPDVTMHVTEGSQMKQATSLDVPAGGKLTLSRGGNHLMLGKLDHLPKVGEKVEFTLHFAESKSIKVQVPVEPPTYRPED</sequence>
<keyword evidence="2" id="KW-0449">Lipoprotein</keyword>
<evidence type="ECO:0000256" key="1">
    <source>
        <dbReference type="SAM" id="SignalP"/>
    </source>
</evidence>
<gene>
    <name evidence="2" type="ORF">ADK38_11065</name>
</gene>
<dbReference type="PROSITE" id="PS51257">
    <property type="entry name" value="PROKAR_LIPOPROTEIN"/>
    <property type="match status" value="1"/>
</dbReference>
<dbReference type="PANTHER" id="PTHR36302:SF1">
    <property type="entry name" value="COPPER CHAPERONE PCU(A)C"/>
    <property type="match status" value="1"/>
</dbReference>